<accession>A0A8T0D5F5</accession>
<keyword evidence="2" id="KW-1185">Reference proteome</keyword>
<dbReference type="OrthoDB" id="6266956at2759"/>
<protein>
    <submittedName>
        <fullName evidence="1">Uncharacterized protein</fullName>
    </submittedName>
</protein>
<dbReference type="EMBL" id="JTDF01014680">
    <property type="protein sequence ID" value="KAF8563070.1"/>
    <property type="molecule type" value="Genomic_DNA"/>
</dbReference>
<dbReference type="AlphaFoldDB" id="A0A8T0D5F5"/>
<proteinExistence type="predicted"/>
<dbReference type="Proteomes" id="UP000699462">
    <property type="component" value="Unassembled WGS sequence"/>
</dbReference>
<organism evidence="1 2">
    <name type="scientific">Paragonimus westermani</name>
    <dbReference type="NCBI Taxonomy" id="34504"/>
    <lineage>
        <taxon>Eukaryota</taxon>
        <taxon>Metazoa</taxon>
        <taxon>Spiralia</taxon>
        <taxon>Lophotrochozoa</taxon>
        <taxon>Platyhelminthes</taxon>
        <taxon>Trematoda</taxon>
        <taxon>Digenea</taxon>
        <taxon>Plagiorchiida</taxon>
        <taxon>Troglotremata</taxon>
        <taxon>Troglotrematidae</taxon>
        <taxon>Paragonimus</taxon>
    </lineage>
</organism>
<evidence type="ECO:0000313" key="1">
    <source>
        <dbReference type="EMBL" id="KAF8563070.1"/>
    </source>
</evidence>
<gene>
    <name evidence="1" type="ORF">P879_09906</name>
</gene>
<sequence>MFSHVGDIDQAMHIPDLNKRYRIKGMYVRYQSDVRGAQLQLNDVYETCVRLGCSPIAYAEEVTDSADSNFLRIKGFYGEFVVHRDLSVNRKPLVVNGQSANSRCNPWLADPSIYHYGLFFKYCNLSEEYQRKFQRFGNCI</sequence>
<evidence type="ECO:0000313" key="2">
    <source>
        <dbReference type="Proteomes" id="UP000699462"/>
    </source>
</evidence>
<name>A0A8T0D5F5_9TREM</name>
<comment type="caution">
    <text evidence="1">The sequence shown here is derived from an EMBL/GenBank/DDBJ whole genome shotgun (WGS) entry which is preliminary data.</text>
</comment>
<reference evidence="1 2" key="1">
    <citation type="submission" date="2019-07" db="EMBL/GenBank/DDBJ databases">
        <title>Annotation for the trematode Paragonimus westermani.</title>
        <authorList>
            <person name="Choi Y.-J."/>
        </authorList>
    </citation>
    <scope>NUCLEOTIDE SEQUENCE [LARGE SCALE GENOMIC DNA]</scope>
    <source>
        <strain evidence="1">180907_Pwestermani</strain>
    </source>
</reference>